<dbReference type="Pfam" id="PF00023">
    <property type="entry name" value="Ank"/>
    <property type="match status" value="1"/>
</dbReference>
<keyword evidence="1" id="KW-0040">ANK repeat</keyword>
<comment type="caution">
    <text evidence="2">The sequence shown here is derived from an EMBL/GenBank/DDBJ whole genome shotgun (WGS) entry which is preliminary data.</text>
</comment>
<dbReference type="PROSITE" id="PS50088">
    <property type="entry name" value="ANK_REPEAT"/>
    <property type="match status" value="1"/>
</dbReference>
<dbReference type="PROSITE" id="PS50297">
    <property type="entry name" value="ANK_REP_REGION"/>
    <property type="match status" value="1"/>
</dbReference>
<name>A0A9W9W1Y5_9EURO</name>
<evidence type="ECO:0000313" key="2">
    <source>
        <dbReference type="EMBL" id="KAJ5397063.1"/>
    </source>
</evidence>
<evidence type="ECO:0000313" key="3">
    <source>
        <dbReference type="Proteomes" id="UP001147747"/>
    </source>
</evidence>
<dbReference type="AlphaFoldDB" id="A0A9W9W1Y5"/>
<dbReference type="Proteomes" id="UP001147747">
    <property type="component" value="Unassembled WGS sequence"/>
</dbReference>
<keyword evidence="3" id="KW-1185">Reference proteome</keyword>
<accession>A0A9W9W1Y5</accession>
<reference evidence="2" key="1">
    <citation type="submission" date="2022-12" db="EMBL/GenBank/DDBJ databases">
        <authorList>
            <person name="Petersen C."/>
        </authorList>
    </citation>
    <scope>NUCLEOTIDE SEQUENCE</scope>
    <source>
        <strain evidence="2">IBT 29677</strain>
    </source>
</reference>
<dbReference type="EMBL" id="JAPZBU010000006">
    <property type="protein sequence ID" value="KAJ5397063.1"/>
    <property type="molecule type" value="Genomic_DNA"/>
</dbReference>
<dbReference type="SUPFAM" id="SSF48403">
    <property type="entry name" value="Ankyrin repeat"/>
    <property type="match status" value="1"/>
</dbReference>
<reference evidence="2" key="2">
    <citation type="journal article" date="2023" name="IMA Fungus">
        <title>Comparative genomic study of the Penicillium genus elucidates a diverse pangenome and 15 lateral gene transfer events.</title>
        <authorList>
            <person name="Petersen C."/>
            <person name="Sorensen T."/>
            <person name="Nielsen M.R."/>
            <person name="Sondergaard T.E."/>
            <person name="Sorensen J.L."/>
            <person name="Fitzpatrick D.A."/>
            <person name="Frisvad J.C."/>
            <person name="Nielsen K.L."/>
        </authorList>
    </citation>
    <scope>NUCLEOTIDE SEQUENCE</scope>
    <source>
        <strain evidence="2">IBT 29677</strain>
    </source>
</reference>
<dbReference type="GeneID" id="81368793"/>
<dbReference type="InterPro" id="IPR002110">
    <property type="entry name" value="Ankyrin_rpt"/>
</dbReference>
<gene>
    <name evidence="2" type="ORF">N7509_005176</name>
</gene>
<dbReference type="RefSeq" id="XP_056489115.1">
    <property type="nucleotide sequence ID" value="XM_056629813.1"/>
</dbReference>
<evidence type="ECO:0000256" key="1">
    <source>
        <dbReference type="PROSITE-ProRule" id="PRU00023"/>
    </source>
</evidence>
<sequence>MAEVIGVVSGALTFATVVAQATKSIFQIRDCWSQIRDAPEDLQRLVREVEIFGLILTDIEEDLSKDEVAGVLKNSNHALQSLELCKEAAVDLETVSDSLIKEIRPISGLTRTYASLKVVIKKGSIEKYRTRLGNASRLLSLSQQCYTRADTTRALIQVQPELIATRILSGKHDADLQMFQNENEAGCDTDIHTQSSHRKITRRPHKNNYLWRLALPSWLTSKCLEVTGARTPNSWRWNFQAYNIIFHSSIVHQCVRSNDVQGLQRLFSSGEASPFDRGPGEYGQTLLDIALYLSHLEVVALLLEQGAELNLFDYQKGESRLLSLVFFFVSTIKRIPLLPVLSFVLKYQNETFEDEGYMILKSLYHFRGSAKEFLFVLERFLPSFYELPQVKRNELALYYLNHSNSENWLLQRSRHDLIPQVKRNKLVLHYLNHPGRGGWLLNSTRRNLFPFSKYYVISRGASWNVTCAYLELPELLRIIFRGIVFTTCPPEFELYSDFLASYGILNLPNRISRKLGELQVYRDGVEDETHYKPMFRLFHDFLVGGLDVNQVDDDGSTLLTAFCDGIFFWGYTTKAIARRNSSLRYWLQDLQDSGVDLENFGKKQQILFKALGGPIKLGCPANSAATHSSYQKVSAYVRVIGFSHGPSPENWALWVTENSDSFAGEFWHMIERRIEMPGGWSSDVHLFL</sequence>
<dbReference type="OrthoDB" id="3200163at2759"/>
<proteinExistence type="predicted"/>
<feature type="repeat" description="ANK" evidence="1">
    <location>
        <begin position="282"/>
        <end position="314"/>
    </location>
</feature>
<dbReference type="Gene3D" id="1.25.40.20">
    <property type="entry name" value="Ankyrin repeat-containing domain"/>
    <property type="match status" value="1"/>
</dbReference>
<dbReference type="InterPro" id="IPR036770">
    <property type="entry name" value="Ankyrin_rpt-contain_sf"/>
</dbReference>
<evidence type="ECO:0008006" key="4">
    <source>
        <dbReference type="Google" id="ProtNLM"/>
    </source>
</evidence>
<organism evidence="2 3">
    <name type="scientific">Penicillium cosmopolitanum</name>
    <dbReference type="NCBI Taxonomy" id="1131564"/>
    <lineage>
        <taxon>Eukaryota</taxon>
        <taxon>Fungi</taxon>
        <taxon>Dikarya</taxon>
        <taxon>Ascomycota</taxon>
        <taxon>Pezizomycotina</taxon>
        <taxon>Eurotiomycetes</taxon>
        <taxon>Eurotiomycetidae</taxon>
        <taxon>Eurotiales</taxon>
        <taxon>Aspergillaceae</taxon>
        <taxon>Penicillium</taxon>
    </lineage>
</organism>
<protein>
    <recommendedName>
        <fullName evidence="4">Fungal N-terminal domain-containing protein</fullName>
    </recommendedName>
</protein>